<sequence length="599" mass="70321">MEKERIRKRIVSILDNAPELKEIMLSSDSTDVKSKKIKYFLSDLLFAIFEDDPKIPSLEWILTRNTIKMFRNILTTRSERLAGYNFLVYINDLLHKDDLKGIEKPSPGFFAEFEHLIRGLAGKTGVYSEKPPAFLKYEGAKASKLRSSDLSKMARRSEKFMTRYACGLDKHVMRKRSLNRARILKYFGATELDWGNWKWQTRHIIRNADTLNNLIQLTDEEYQAVKLAREYKIPFGITPYYVSLMDKEPGGKKDYAVRAQVIPPLHYVKKMKENRESGNRSMDFMLEHDTSPIEGITRRYPNIVILKPILTCPQICVYCQRNWEIEDVYSKHAAISKEKLDAAIQWIANTPEISEVLVTGGDPLLLSNERIENLLSRLSRISHVERIRIGTRTPVTLPQRMTDSLVRGINRFHHPGKREIIIITHYEHPYEITPQSMEAVQKFRKYGIEVYNQLVYTFYNSRKFEACLLRHKLRLIGVTPYYTFNTKGKEETDNYRVPIARLIQEQHEEARLMPGTVRTDEIVFNVPRLGKNYLRASQHHDVISILPDGRRVYEFHPWEKKFVLMDTYVYTDVSIYDYLQKLKAAGEKISDYKTIWYYY</sequence>
<protein>
    <submittedName>
        <fullName evidence="11">KamA family radical SAM protein</fullName>
    </submittedName>
</protein>
<dbReference type="NCBIfam" id="TIGR00238">
    <property type="entry name" value="KamA family radical SAM protein"/>
    <property type="match status" value="1"/>
</dbReference>
<dbReference type="PANTHER" id="PTHR30538">
    <property type="entry name" value="LYSINE 2,3-AMINOMUTASE-RELATED"/>
    <property type="match status" value="1"/>
</dbReference>
<keyword evidence="4" id="KW-0004">4Fe-4S</keyword>
<comment type="similarity">
    <text evidence="3">Belongs to the radical SAM superfamily. KamA family.</text>
</comment>
<dbReference type="AlphaFoldDB" id="A0A975BJV2"/>
<evidence type="ECO:0000256" key="1">
    <source>
        <dbReference type="ARBA" id="ARBA00001933"/>
    </source>
</evidence>
<dbReference type="SUPFAM" id="SSF102114">
    <property type="entry name" value="Radical SAM enzymes"/>
    <property type="match status" value="1"/>
</dbReference>
<dbReference type="GO" id="GO:0051539">
    <property type="term" value="F:4 iron, 4 sulfur cluster binding"/>
    <property type="evidence" value="ECO:0007669"/>
    <property type="project" value="UniProtKB-KW"/>
</dbReference>
<evidence type="ECO:0000256" key="5">
    <source>
        <dbReference type="ARBA" id="ARBA00022691"/>
    </source>
</evidence>
<evidence type="ECO:0000313" key="11">
    <source>
        <dbReference type="EMBL" id="QTA86917.1"/>
    </source>
</evidence>
<dbReference type="Pfam" id="PF04055">
    <property type="entry name" value="Radical_SAM"/>
    <property type="match status" value="1"/>
</dbReference>
<dbReference type="KEGG" id="dmm:dnm_029430"/>
<dbReference type="Gene3D" id="6.10.140.1170">
    <property type="match status" value="1"/>
</dbReference>
<keyword evidence="7" id="KW-0663">Pyridoxal phosphate</keyword>
<dbReference type="SFLD" id="SFLDG01070">
    <property type="entry name" value="PLP-dependent"/>
    <property type="match status" value="1"/>
</dbReference>
<evidence type="ECO:0000256" key="6">
    <source>
        <dbReference type="ARBA" id="ARBA00022723"/>
    </source>
</evidence>
<evidence type="ECO:0000313" key="12">
    <source>
        <dbReference type="Proteomes" id="UP000663722"/>
    </source>
</evidence>
<evidence type="ECO:0000256" key="7">
    <source>
        <dbReference type="ARBA" id="ARBA00022898"/>
    </source>
</evidence>
<dbReference type="EMBL" id="CP061800">
    <property type="protein sequence ID" value="QTA86917.1"/>
    <property type="molecule type" value="Genomic_DNA"/>
</dbReference>
<keyword evidence="6" id="KW-0479">Metal-binding</keyword>
<dbReference type="CDD" id="cd01335">
    <property type="entry name" value="Radical_SAM"/>
    <property type="match status" value="1"/>
</dbReference>
<dbReference type="PROSITE" id="PS51918">
    <property type="entry name" value="RADICAL_SAM"/>
    <property type="match status" value="1"/>
</dbReference>
<name>A0A975BJV2_9BACT</name>
<keyword evidence="8" id="KW-0408">Iron</keyword>
<dbReference type="InterPro" id="IPR058240">
    <property type="entry name" value="rSAM_sf"/>
</dbReference>
<evidence type="ECO:0000256" key="4">
    <source>
        <dbReference type="ARBA" id="ARBA00022485"/>
    </source>
</evidence>
<dbReference type="SFLD" id="SFLDS00029">
    <property type="entry name" value="Radical_SAM"/>
    <property type="match status" value="1"/>
</dbReference>
<reference evidence="11" key="1">
    <citation type="journal article" date="2021" name="Microb. Physiol.">
        <title>Proteogenomic Insights into the Physiology of Marine, Sulfate-Reducing, Filamentous Desulfonema limicola and Desulfonema magnum.</title>
        <authorList>
            <person name="Schnaars V."/>
            <person name="Wohlbrand L."/>
            <person name="Scheve S."/>
            <person name="Hinrichs C."/>
            <person name="Reinhardt R."/>
            <person name="Rabus R."/>
        </authorList>
    </citation>
    <scope>NUCLEOTIDE SEQUENCE</scope>
    <source>
        <strain evidence="11">4be13</strain>
    </source>
</reference>
<dbReference type="PANTHER" id="PTHR30538:SF0">
    <property type="entry name" value="L-LYSINE 2,3-AMINOMUTASE AQ_1632-RELATED"/>
    <property type="match status" value="1"/>
</dbReference>
<evidence type="ECO:0000256" key="2">
    <source>
        <dbReference type="ARBA" id="ARBA00001966"/>
    </source>
</evidence>
<dbReference type="Gene3D" id="3.20.20.70">
    <property type="entry name" value="Aldolase class I"/>
    <property type="match status" value="1"/>
</dbReference>
<accession>A0A975BJV2</accession>
<keyword evidence="9" id="KW-0411">Iron-sulfur</keyword>
<dbReference type="GO" id="GO:0046872">
    <property type="term" value="F:metal ion binding"/>
    <property type="evidence" value="ECO:0007669"/>
    <property type="project" value="UniProtKB-KW"/>
</dbReference>
<feature type="domain" description="Radical SAM core" evidence="10">
    <location>
        <begin position="298"/>
        <end position="516"/>
    </location>
</feature>
<evidence type="ECO:0000256" key="3">
    <source>
        <dbReference type="ARBA" id="ARBA00008703"/>
    </source>
</evidence>
<proteinExistence type="inferred from homology"/>
<keyword evidence="12" id="KW-1185">Reference proteome</keyword>
<organism evidence="11 12">
    <name type="scientific">Desulfonema magnum</name>
    <dbReference type="NCBI Taxonomy" id="45655"/>
    <lineage>
        <taxon>Bacteria</taxon>
        <taxon>Pseudomonadati</taxon>
        <taxon>Thermodesulfobacteriota</taxon>
        <taxon>Desulfobacteria</taxon>
        <taxon>Desulfobacterales</taxon>
        <taxon>Desulfococcaceae</taxon>
        <taxon>Desulfonema</taxon>
    </lineage>
</organism>
<evidence type="ECO:0000259" key="10">
    <source>
        <dbReference type="PROSITE" id="PS51918"/>
    </source>
</evidence>
<keyword evidence="5" id="KW-0949">S-adenosyl-L-methionine</keyword>
<dbReference type="InterPro" id="IPR007197">
    <property type="entry name" value="rSAM"/>
</dbReference>
<gene>
    <name evidence="11" type="ORF">dnm_029430</name>
</gene>
<dbReference type="Proteomes" id="UP000663722">
    <property type="component" value="Chromosome"/>
</dbReference>
<evidence type="ECO:0000256" key="9">
    <source>
        <dbReference type="ARBA" id="ARBA00023014"/>
    </source>
</evidence>
<evidence type="ECO:0000256" key="8">
    <source>
        <dbReference type="ARBA" id="ARBA00023004"/>
    </source>
</evidence>
<dbReference type="InterPro" id="IPR003739">
    <property type="entry name" value="Lys_aminomutase/Glu_NH3_mut"/>
</dbReference>
<comment type="cofactor">
    <cofactor evidence="1">
        <name>pyridoxal 5'-phosphate</name>
        <dbReference type="ChEBI" id="CHEBI:597326"/>
    </cofactor>
</comment>
<dbReference type="GO" id="GO:0003824">
    <property type="term" value="F:catalytic activity"/>
    <property type="evidence" value="ECO:0007669"/>
    <property type="project" value="InterPro"/>
</dbReference>
<dbReference type="InterPro" id="IPR013785">
    <property type="entry name" value="Aldolase_TIM"/>
</dbReference>
<comment type="cofactor">
    <cofactor evidence="2">
        <name>[4Fe-4S] cluster</name>
        <dbReference type="ChEBI" id="CHEBI:49883"/>
    </cofactor>
</comment>